<name>A0A8D8XSQ9_9HEMI</name>
<dbReference type="EMBL" id="HBUF01344767">
    <property type="protein sequence ID" value="CAG6708094.1"/>
    <property type="molecule type" value="Transcribed_RNA"/>
</dbReference>
<dbReference type="EC" id="3.6.4.13" evidence="1"/>
<dbReference type="Pfam" id="PF00271">
    <property type="entry name" value="Helicase_C"/>
    <property type="match status" value="1"/>
</dbReference>
<dbReference type="GO" id="GO:0003724">
    <property type="term" value="F:RNA helicase activity"/>
    <property type="evidence" value="ECO:0007669"/>
    <property type="project" value="UniProtKB-EC"/>
</dbReference>
<dbReference type="Pfam" id="PF04408">
    <property type="entry name" value="WHD_HA2"/>
    <property type="match status" value="1"/>
</dbReference>
<dbReference type="InterPro" id="IPR027417">
    <property type="entry name" value="P-loop_NTPase"/>
</dbReference>
<dbReference type="GO" id="GO:0016787">
    <property type="term" value="F:hydrolase activity"/>
    <property type="evidence" value="ECO:0007669"/>
    <property type="project" value="UniProtKB-KW"/>
</dbReference>
<dbReference type="GO" id="GO:0005737">
    <property type="term" value="C:cytoplasm"/>
    <property type="evidence" value="ECO:0007669"/>
    <property type="project" value="TreeGrafter"/>
</dbReference>
<dbReference type="EMBL" id="HBUF01344766">
    <property type="protein sequence ID" value="CAG6708091.1"/>
    <property type="molecule type" value="Transcribed_RNA"/>
</dbReference>
<dbReference type="SMART" id="SM00847">
    <property type="entry name" value="HA2"/>
    <property type="match status" value="1"/>
</dbReference>
<dbReference type="PROSITE" id="PS00690">
    <property type="entry name" value="DEAH_ATP_HELICASE"/>
    <property type="match status" value="1"/>
</dbReference>
<dbReference type="EMBL" id="HBUF01344765">
    <property type="protein sequence ID" value="CAG6708088.1"/>
    <property type="molecule type" value="Transcribed_RNA"/>
</dbReference>
<dbReference type="CDD" id="cd18791">
    <property type="entry name" value="SF2_C_RHA"/>
    <property type="match status" value="1"/>
</dbReference>
<feature type="region of interest" description="Disordered" evidence="8">
    <location>
        <begin position="25"/>
        <end position="47"/>
    </location>
</feature>
<dbReference type="GO" id="GO:0002151">
    <property type="term" value="F:G-quadruplex RNA binding"/>
    <property type="evidence" value="ECO:0007669"/>
    <property type="project" value="TreeGrafter"/>
</dbReference>
<dbReference type="EMBL" id="HBUF01344768">
    <property type="protein sequence ID" value="CAG6708097.1"/>
    <property type="molecule type" value="Transcribed_RNA"/>
</dbReference>
<evidence type="ECO:0000256" key="6">
    <source>
        <dbReference type="ARBA" id="ARBA00022884"/>
    </source>
</evidence>
<dbReference type="InterPro" id="IPR002464">
    <property type="entry name" value="DNA/RNA_helicase_DEAH_CS"/>
</dbReference>
<keyword evidence="2" id="KW-0547">Nucleotide-binding</keyword>
<evidence type="ECO:0000256" key="2">
    <source>
        <dbReference type="ARBA" id="ARBA00022741"/>
    </source>
</evidence>
<proteinExistence type="predicted"/>
<dbReference type="InterPro" id="IPR014001">
    <property type="entry name" value="Helicase_ATP-bd"/>
</dbReference>
<feature type="region of interest" description="Disordered" evidence="8">
    <location>
        <begin position="118"/>
        <end position="172"/>
    </location>
</feature>
<keyword evidence="6" id="KW-0694">RNA-binding</keyword>
<dbReference type="SUPFAM" id="SSF52540">
    <property type="entry name" value="P-loop containing nucleoside triphosphate hydrolases"/>
    <property type="match status" value="1"/>
</dbReference>
<keyword evidence="3" id="KW-0378">Hydrolase</keyword>
<dbReference type="EMBL" id="HBUF01344764">
    <property type="protein sequence ID" value="CAG6708085.1"/>
    <property type="molecule type" value="Transcribed_RNA"/>
</dbReference>
<feature type="compositionally biased region" description="Polar residues" evidence="8">
    <location>
        <begin position="158"/>
        <end position="172"/>
    </location>
</feature>
<dbReference type="GO" id="GO:0003678">
    <property type="term" value="F:DNA helicase activity"/>
    <property type="evidence" value="ECO:0007669"/>
    <property type="project" value="TreeGrafter"/>
</dbReference>
<feature type="compositionally biased region" description="Gly residues" evidence="8">
    <location>
        <begin position="463"/>
        <end position="472"/>
    </location>
</feature>
<feature type="compositionally biased region" description="Acidic residues" evidence="8">
    <location>
        <begin position="1063"/>
        <end position="1076"/>
    </location>
</feature>
<dbReference type="InterPro" id="IPR007502">
    <property type="entry name" value="Helicase-assoc_dom"/>
</dbReference>
<dbReference type="PROSITE" id="PS51192">
    <property type="entry name" value="HELICASE_ATP_BIND_1"/>
    <property type="match status" value="1"/>
</dbReference>
<dbReference type="InterPro" id="IPR011545">
    <property type="entry name" value="DEAD/DEAH_box_helicase_dom"/>
</dbReference>
<dbReference type="InterPro" id="IPR048333">
    <property type="entry name" value="HA2_WH"/>
</dbReference>
<dbReference type="FunFam" id="3.40.50.300:FF:000500">
    <property type="entry name" value="ATP-dependent RNA helicase DHX29"/>
    <property type="match status" value="1"/>
</dbReference>
<feature type="domain" description="Helicase C-terminal" evidence="10">
    <location>
        <begin position="523"/>
        <end position="692"/>
    </location>
</feature>
<dbReference type="Pfam" id="PF26026">
    <property type="entry name" value="RNA_hel_CTD"/>
    <property type="match status" value="1"/>
</dbReference>
<organism evidence="11">
    <name type="scientific">Cacopsylla melanoneura</name>
    <dbReference type="NCBI Taxonomy" id="428564"/>
    <lineage>
        <taxon>Eukaryota</taxon>
        <taxon>Metazoa</taxon>
        <taxon>Ecdysozoa</taxon>
        <taxon>Arthropoda</taxon>
        <taxon>Hexapoda</taxon>
        <taxon>Insecta</taxon>
        <taxon>Pterygota</taxon>
        <taxon>Neoptera</taxon>
        <taxon>Paraneoptera</taxon>
        <taxon>Hemiptera</taxon>
        <taxon>Sternorrhyncha</taxon>
        <taxon>Psylloidea</taxon>
        <taxon>Psyllidae</taxon>
        <taxon>Psyllinae</taxon>
        <taxon>Cacopsylla</taxon>
    </lineage>
</organism>
<dbReference type="InterPro" id="IPR059023">
    <property type="entry name" value="RNA_hel_CTD"/>
</dbReference>
<dbReference type="Gene3D" id="3.40.50.300">
    <property type="entry name" value="P-loop containing nucleotide triphosphate hydrolases"/>
    <property type="match status" value="2"/>
</dbReference>
<dbReference type="FunFam" id="1.20.120.1080:FF:000002">
    <property type="entry name" value="Putative ATP-dependent RNA helicase DHX36"/>
    <property type="match status" value="1"/>
</dbReference>
<evidence type="ECO:0000256" key="5">
    <source>
        <dbReference type="ARBA" id="ARBA00022840"/>
    </source>
</evidence>
<evidence type="ECO:0000256" key="8">
    <source>
        <dbReference type="SAM" id="MobiDB-lite"/>
    </source>
</evidence>
<feature type="domain" description="Helicase ATP-binding" evidence="9">
    <location>
        <begin position="258"/>
        <end position="429"/>
    </location>
</feature>
<protein>
    <recommendedName>
        <fullName evidence="1">RNA helicase</fullName>
        <ecNumber evidence="1">3.6.4.13</ecNumber>
    </recommendedName>
</protein>
<evidence type="ECO:0000256" key="7">
    <source>
        <dbReference type="ARBA" id="ARBA00047984"/>
    </source>
</evidence>
<dbReference type="Pfam" id="PF21010">
    <property type="entry name" value="HA2_C"/>
    <property type="match status" value="1"/>
</dbReference>
<comment type="catalytic activity">
    <reaction evidence="7">
        <text>ATP + H2O = ADP + phosphate + H(+)</text>
        <dbReference type="Rhea" id="RHEA:13065"/>
        <dbReference type="ChEBI" id="CHEBI:15377"/>
        <dbReference type="ChEBI" id="CHEBI:15378"/>
        <dbReference type="ChEBI" id="CHEBI:30616"/>
        <dbReference type="ChEBI" id="CHEBI:43474"/>
        <dbReference type="ChEBI" id="CHEBI:456216"/>
        <dbReference type="EC" id="3.6.4.13"/>
    </reaction>
</comment>
<dbReference type="PANTHER" id="PTHR18934">
    <property type="entry name" value="ATP-DEPENDENT RNA HELICASE"/>
    <property type="match status" value="1"/>
</dbReference>
<dbReference type="SMART" id="SM00490">
    <property type="entry name" value="HELICc"/>
    <property type="match status" value="1"/>
</dbReference>
<dbReference type="Gene3D" id="1.20.120.1080">
    <property type="match status" value="1"/>
</dbReference>
<evidence type="ECO:0000259" key="10">
    <source>
        <dbReference type="PROSITE" id="PS51194"/>
    </source>
</evidence>
<evidence type="ECO:0000256" key="4">
    <source>
        <dbReference type="ARBA" id="ARBA00022806"/>
    </source>
</evidence>
<sequence length="1076" mass="122545">MERKQKLYYNKDKDFQRRTLNKLVKKHGRDTGDDESDLMNFDDRPPSHLKGREIGLWYRDKNVRKQKAEGKDRVKKTNAERAVEQIRKHAYKVELPEDKEYQIVKLLGEARRLNPTALPFFNDEEEEEDKGKGKGHKKHKSKQGDDVAFVPFYDKAGPSTSQASTSRNTTSELRGQVEVKYQHIEESDFKRNFLNSISGTLEEKIEAAMANNFKLLNDPMLDTTFKKEMVRKLQSRKYQEMMEVRKKLPSFKMRDAILDLINNNQISVISGETGCGKTTQVPQFILDDMIAKNRGSECFIMVTQPRRISAIAIAERVAQERDEDCGRHGSSVGYQIRLEKELPRKRGSMLYCTAGILPEIMQSDPILSGVSHIIMDEIHERSMISDFLLAILKDVTNKRKDLKLVLMSATLNAEKFSEFFGGAPILHIPGFTFPVNEYYLEDVLHMTRFRPSSGSGHNQRNQRGGGWGGGRGPNRDVCNDLPNIVEPYIRGLRRGEAQAYPNDVLNMLKDPELEGVNNDVIISLLQYISTQRPGAVLVFLPGWDTINSLHRTLCQSKFFNSSRFQIIPLHSMLPTVSQKAIFNTPPEGVRKIVLATNIAETSITIDDIVYVVDCGKTKMNNFDVKNNIATLKPEWISLANARQRRGRAGRVQEGVCYHLYSRAREQTFQDYPLPEIQRTRLDEVVLKAKMLQLGKIAPFLQKLLDPPDEASVHLSLKLLRLIDALDDDEHLTPLGYHLAKLPLDPQIGKMLLMASIFSCVDPVFTVAASLGFKDAFYTPMNMEKEVDKQKTILAQGATSDYTVLINAMKGWETALEQGYSHDYCRENFLTNNTLLLLRDMKDQFSRHLHDMKFIGSNNPKAEQANLNSHNTALVNAIIASGLYPNVGVIKRTRWNNKMNKHFSSITTPDDGKVCIHPKSVNSNQPSFDSPFLMYYMKLKGTGAINLHDTSSVYPLPLIFFAHDMKSHMVTKDTEKNRAFVKHRHGFKDNKPKEIITVRDCLSFECKPSTAKLIKELRTRLNMLLAHKLSHPGTTEWGDPNEGNILLAMIELITNEDKRNQGDDYSDEEDNDYVNNI</sequence>
<dbReference type="InterPro" id="IPR011709">
    <property type="entry name" value="DEAD-box_helicase_OB_fold"/>
</dbReference>
<dbReference type="GO" id="GO:0051880">
    <property type="term" value="F:G-quadruplex DNA binding"/>
    <property type="evidence" value="ECO:0007669"/>
    <property type="project" value="TreeGrafter"/>
</dbReference>
<dbReference type="Pfam" id="PF07717">
    <property type="entry name" value="OB_NTP_bind"/>
    <property type="match status" value="1"/>
</dbReference>
<dbReference type="SMART" id="SM00487">
    <property type="entry name" value="DEXDc"/>
    <property type="match status" value="1"/>
</dbReference>
<keyword evidence="5" id="KW-0067">ATP-binding</keyword>
<evidence type="ECO:0000259" key="9">
    <source>
        <dbReference type="PROSITE" id="PS51192"/>
    </source>
</evidence>
<dbReference type="Pfam" id="PF00270">
    <property type="entry name" value="DEAD"/>
    <property type="match status" value="1"/>
</dbReference>
<dbReference type="EMBL" id="HBUF01033068">
    <property type="protein sequence ID" value="CAG6615491.1"/>
    <property type="molecule type" value="Transcribed_RNA"/>
</dbReference>
<dbReference type="AlphaFoldDB" id="A0A8D8XSQ9"/>
<feature type="region of interest" description="Disordered" evidence="8">
    <location>
        <begin position="1057"/>
        <end position="1076"/>
    </location>
</feature>
<accession>A0A8D8XSQ9</accession>
<dbReference type="InterPro" id="IPR001650">
    <property type="entry name" value="Helicase_C-like"/>
</dbReference>
<evidence type="ECO:0000256" key="3">
    <source>
        <dbReference type="ARBA" id="ARBA00022801"/>
    </source>
</evidence>
<keyword evidence="4 11" id="KW-0347">Helicase</keyword>
<feature type="region of interest" description="Disordered" evidence="8">
    <location>
        <begin position="451"/>
        <end position="473"/>
    </location>
</feature>
<dbReference type="PROSITE" id="PS51194">
    <property type="entry name" value="HELICASE_CTER"/>
    <property type="match status" value="1"/>
</dbReference>
<dbReference type="PANTHER" id="PTHR18934:SF237">
    <property type="entry name" value="ATP-DEPENDENT DNA_RNA HELICASE DHX36"/>
    <property type="match status" value="1"/>
</dbReference>
<reference evidence="11" key="1">
    <citation type="submission" date="2021-05" db="EMBL/GenBank/DDBJ databases">
        <authorList>
            <person name="Alioto T."/>
            <person name="Alioto T."/>
            <person name="Gomez Garrido J."/>
        </authorList>
    </citation>
    <scope>NUCLEOTIDE SEQUENCE</scope>
</reference>
<dbReference type="GO" id="GO:0005634">
    <property type="term" value="C:nucleus"/>
    <property type="evidence" value="ECO:0007669"/>
    <property type="project" value="TreeGrafter"/>
</dbReference>
<dbReference type="GO" id="GO:0005524">
    <property type="term" value="F:ATP binding"/>
    <property type="evidence" value="ECO:0007669"/>
    <property type="project" value="UniProtKB-KW"/>
</dbReference>
<evidence type="ECO:0000313" key="11">
    <source>
        <dbReference type="EMBL" id="CAG6708088.1"/>
    </source>
</evidence>
<evidence type="ECO:0000256" key="1">
    <source>
        <dbReference type="ARBA" id="ARBA00012552"/>
    </source>
</evidence>